<keyword evidence="3" id="KW-1185">Reference proteome</keyword>
<dbReference type="InterPro" id="IPR051320">
    <property type="entry name" value="Viral_Replic_Matur_Polypro"/>
</dbReference>
<comment type="caution">
    <text evidence="1">The sequence shown here is derived from an EMBL/GenBank/DDBJ whole genome shotgun (WGS) entry which is preliminary data.</text>
</comment>
<dbReference type="SUPFAM" id="SSF56672">
    <property type="entry name" value="DNA/RNA polymerases"/>
    <property type="match status" value="1"/>
</dbReference>
<reference evidence="1" key="1">
    <citation type="submission" date="2021-02" db="EMBL/GenBank/DDBJ databases">
        <authorList>
            <person name="Nowell W R."/>
        </authorList>
    </citation>
    <scope>NUCLEOTIDE SEQUENCE</scope>
</reference>
<gene>
    <name evidence="1" type="ORF">GPM918_LOCUS33905</name>
    <name evidence="2" type="ORF">SRO942_LOCUS34598</name>
</gene>
<dbReference type="Proteomes" id="UP000663829">
    <property type="component" value="Unassembled WGS sequence"/>
</dbReference>
<dbReference type="Proteomes" id="UP000681722">
    <property type="component" value="Unassembled WGS sequence"/>
</dbReference>
<dbReference type="AlphaFoldDB" id="A0A815MZ64"/>
<accession>A0A815MZ64</accession>
<dbReference type="PANTHER" id="PTHR33064:SF37">
    <property type="entry name" value="RIBONUCLEASE H"/>
    <property type="match status" value="1"/>
</dbReference>
<proteinExistence type="predicted"/>
<dbReference type="EMBL" id="CAJOBC010083846">
    <property type="protein sequence ID" value="CAF4307803.1"/>
    <property type="molecule type" value="Genomic_DNA"/>
</dbReference>
<sequence length="168" mass="19045">MACYLDWSQKNHDHKSTTWCPCGASKDELLPLLYRFQAIFDTTKYNIGKTPINNIINTILHSPPACQPYPQPRHEEALYNIIQEFLKAGLITKSAPAILVDEGDGKKRLLVDFKKLNRVTIKDSSPMPNMKETIRKLGKGYKYLSKLDLKSGFYQILVFEGGGQEGPK</sequence>
<evidence type="ECO:0008006" key="4">
    <source>
        <dbReference type="Google" id="ProtNLM"/>
    </source>
</evidence>
<organism evidence="1 3">
    <name type="scientific">Didymodactylos carnosus</name>
    <dbReference type="NCBI Taxonomy" id="1234261"/>
    <lineage>
        <taxon>Eukaryota</taxon>
        <taxon>Metazoa</taxon>
        <taxon>Spiralia</taxon>
        <taxon>Gnathifera</taxon>
        <taxon>Rotifera</taxon>
        <taxon>Eurotatoria</taxon>
        <taxon>Bdelloidea</taxon>
        <taxon>Philodinida</taxon>
        <taxon>Philodinidae</taxon>
        <taxon>Didymodactylos</taxon>
    </lineage>
</organism>
<dbReference type="PANTHER" id="PTHR33064">
    <property type="entry name" value="POL PROTEIN"/>
    <property type="match status" value="1"/>
</dbReference>
<dbReference type="EMBL" id="CAJNOQ010018414">
    <property type="protein sequence ID" value="CAF1427956.1"/>
    <property type="molecule type" value="Genomic_DNA"/>
</dbReference>
<dbReference type="Gene3D" id="3.30.70.270">
    <property type="match status" value="1"/>
</dbReference>
<protein>
    <recommendedName>
        <fullName evidence="4">Reverse transcriptase domain-containing protein</fullName>
    </recommendedName>
</protein>
<evidence type="ECO:0000313" key="3">
    <source>
        <dbReference type="Proteomes" id="UP000663829"/>
    </source>
</evidence>
<dbReference type="OrthoDB" id="420169at2759"/>
<dbReference type="InterPro" id="IPR043502">
    <property type="entry name" value="DNA/RNA_pol_sf"/>
</dbReference>
<dbReference type="Gene3D" id="3.10.10.10">
    <property type="entry name" value="HIV Type 1 Reverse Transcriptase, subunit A, domain 1"/>
    <property type="match status" value="1"/>
</dbReference>
<name>A0A815MZ64_9BILA</name>
<dbReference type="InterPro" id="IPR043128">
    <property type="entry name" value="Rev_trsase/Diguanyl_cyclase"/>
</dbReference>
<evidence type="ECO:0000313" key="2">
    <source>
        <dbReference type="EMBL" id="CAF4307803.1"/>
    </source>
</evidence>
<evidence type="ECO:0000313" key="1">
    <source>
        <dbReference type="EMBL" id="CAF1427956.1"/>
    </source>
</evidence>